<reference evidence="1" key="1">
    <citation type="submission" date="2023-07" db="EMBL/GenBank/DDBJ databases">
        <title>Sorghum-associated microbial communities from plants grown in Nebraska, USA.</title>
        <authorList>
            <person name="Schachtman D."/>
        </authorList>
    </citation>
    <scope>NUCLEOTIDE SEQUENCE</scope>
    <source>
        <strain evidence="1">BE261</strain>
    </source>
</reference>
<evidence type="ECO:0000313" key="2">
    <source>
        <dbReference type="Proteomes" id="UP001262032"/>
    </source>
</evidence>
<name>A0AAW8NGS3_PSEOX</name>
<gene>
    <name evidence="1" type="ORF">J2X12_004134</name>
</gene>
<dbReference type="Proteomes" id="UP001262032">
    <property type="component" value="Unassembled WGS sequence"/>
</dbReference>
<protein>
    <submittedName>
        <fullName evidence="1">Uncharacterized protein</fullName>
    </submittedName>
</protein>
<dbReference type="RefSeq" id="WP_310114634.1">
    <property type="nucleotide sequence ID" value="NZ_JAVDTN010000026.1"/>
</dbReference>
<accession>A0AAW8NGS3</accession>
<evidence type="ECO:0000313" key="1">
    <source>
        <dbReference type="EMBL" id="MDR7166080.1"/>
    </source>
</evidence>
<dbReference type="AlphaFoldDB" id="A0AAW8NGS3"/>
<proteinExistence type="predicted"/>
<dbReference type="GeneID" id="97424543"/>
<sequence>MANRRKDRPVPEGFRRYDGNYEKAWYDIYTWNGTIFHHCWPNAGQFHAWGSGQVIDGDRVFAIKPEVESGSEQAGGSN</sequence>
<organism evidence="1 2">
    <name type="scientific">Pseudarthrobacter oxydans</name>
    <name type="common">Arthrobacter oxydans</name>
    <dbReference type="NCBI Taxonomy" id="1671"/>
    <lineage>
        <taxon>Bacteria</taxon>
        <taxon>Bacillati</taxon>
        <taxon>Actinomycetota</taxon>
        <taxon>Actinomycetes</taxon>
        <taxon>Micrococcales</taxon>
        <taxon>Micrococcaceae</taxon>
        <taxon>Pseudarthrobacter</taxon>
    </lineage>
</organism>
<comment type="caution">
    <text evidence="1">The sequence shown here is derived from an EMBL/GenBank/DDBJ whole genome shotgun (WGS) entry which is preliminary data.</text>
</comment>
<dbReference type="EMBL" id="JAVDWN010000026">
    <property type="protein sequence ID" value="MDR7166080.1"/>
    <property type="molecule type" value="Genomic_DNA"/>
</dbReference>